<reference evidence="2" key="1">
    <citation type="journal article" date="2023" name="Mol. Phylogenet. Evol.">
        <title>Genome-scale phylogeny and comparative genomics of the fungal order Sordariales.</title>
        <authorList>
            <person name="Hensen N."/>
            <person name="Bonometti L."/>
            <person name="Westerberg I."/>
            <person name="Brannstrom I.O."/>
            <person name="Guillou S."/>
            <person name="Cros-Aarteil S."/>
            <person name="Calhoun S."/>
            <person name="Haridas S."/>
            <person name="Kuo A."/>
            <person name="Mondo S."/>
            <person name="Pangilinan J."/>
            <person name="Riley R."/>
            <person name="LaButti K."/>
            <person name="Andreopoulos B."/>
            <person name="Lipzen A."/>
            <person name="Chen C."/>
            <person name="Yan M."/>
            <person name="Daum C."/>
            <person name="Ng V."/>
            <person name="Clum A."/>
            <person name="Steindorff A."/>
            <person name="Ohm R.A."/>
            <person name="Martin F."/>
            <person name="Silar P."/>
            <person name="Natvig D.O."/>
            <person name="Lalanne C."/>
            <person name="Gautier V."/>
            <person name="Ament-Velasquez S.L."/>
            <person name="Kruys A."/>
            <person name="Hutchinson M.I."/>
            <person name="Powell A.J."/>
            <person name="Barry K."/>
            <person name="Miller A.N."/>
            <person name="Grigoriev I.V."/>
            <person name="Debuchy R."/>
            <person name="Gladieux P."/>
            <person name="Hiltunen Thoren M."/>
            <person name="Johannesson H."/>
        </authorList>
    </citation>
    <scope>NUCLEOTIDE SEQUENCE</scope>
    <source>
        <strain evidence="2">PSN293</strain>
    </source>
</reference>
<keyword evidence="1" id="KW-0812">Transmembrane</keyword>
<accession>A0AAN6Y513</accession>
<keyword evidence="1" id="KW-1133">Transmembrane helix</keyword>
<dbReference type="EMBL" id="MU858130">
    <property type="protein sequence ID" value="KAK4212323.1"/>
    <property type="molecule type" value="Genomic_DNA"/>
</dbReference>
<organism evidence="2 3">
    <name type="scientific">Rhypophila decipiens</name>
    <dbReference type="NCBI Taxonomy" id="261697"/>
    <lineage>
        <taxon>Eukaryota</taxon>
        <taxon>Fungi</taxon>
        <taxon>Dikarya</taxon>
        <taxon>Ascomycota</taxon>
        <taxon>Pezizomycotina</taxon>
        <taxon>Sordariomycetes</taxon>
        <taxon>Sordariomycetidae</taxon>
        <taxon>Sordariales</taxon>
        <taxon>Naviculisporaceae</taxon>
        <taxon>Rhypophila</taxon>
    </lineage>
</organism>
<comment type="caution">
    <text evidence="2">The sequence shown here is derived from an EMBL/GenBank/DDBJ whole genome shotgun (WGS) entry which is preliminary data.</text>
</comment>
<keyword evidence="3" id="KW-1185">Reference proteome</keyword>
<keyword evidence="1" id="KW-0472">Membrane</keyword>
<name>A0AAN6Y513_9PEZI</name>
<proteinExistence type="predicted"/>
<gene>
    <name evidence="2" type="ORF">QBC37DRAFT_483942</name>
</gene>
<dbReference type="AlphaFoldDB" id="A0AAN6Y513"/>
<evidence type="ECO:0000256" key="1">
    <source>
        <dbReference type="SAM" id="Phobius"/>
    </source>
</evidence>
<feature type="transmembrane region" description="Helical" evidence="1">
    <location>
        <begin position="484"/>
        <end position="507"/>
    </location>
</feature>
<evidence type="ECO:0000313" key="3">
    <source>
        <dbReference type="Proteomes" id="UP001301769"/>
    </source>
</evidence>
<evidence type="ECO:0000313" key="2">
    <source>
        <dbReference type="EMBL" id="KAK4212323.1"/>
    </source>
</evidence>
<reference evidence="2" key="2">
    <citation type="submission" date="2023-05" db="EMBL/GenBank/DDBJ databases">
        <authorList>
            <consortium name="Lawrence Berkeley National Laboratory"/>
            <person name="Steindorff A."/>
            <person name="Hensen N."/>
            <person name="Bonometti L."/>
            <person name="Westerberg I."/>
            <person name="Brannstrom I.O."/>
            <person name="Guillou S."/>
            <person name="Cros-Aarteil S."/>
            <person name="Calhoun S."/>
            <person name="Haridas S."/>
            <person name="Kuo A."/>
            <person name="Mondo S."/>
            <person name="Pangilinan J."/>
            <person name="Riley R."/>
            <person name="Labutti K."/>
            <person name="Andreopoulos B."/>
            <person name="Lipzen A."/>
            <person name="Chen C."/>
            <person name="Yanf M."/>
            <person name="Daum C."/>
            <person name="Ng V."/>
            <person name="Clum A."/>
            <person name="Ohm R."/>
            <person name="Martin F."/>
            <person name="Silar P."/>
            <person name="Natvig D."/>
            <person name="Lalanne C."/>
            <person name="Gautier V."/>
            <person name="Ament-Velasquez S.L."/>
            <person name="Kruys A."/>
            <person name="Hutchinson M.I."/>
            <person name="Powell A.J."/>
            <person name="Barry K."/>
            <person name="Miller A.N."/>
            <person name="Grigoriev I.V."/>
            <person name="Debuchy R."/>
            <person name="Gladieux P."/>
            <person name="Thoren M.H."/>
            <person name="Johannesson H."/>
        </authorList>
    </citation>
    <scope>NUCLEOTIDE SEQUENCE</scope>
    <source>
        <strain evidence="2">PSN293</strain>
    </source>
</reference>
<dbReference type="Proteomes" id="UP001301769">
    <property type="component" value="Unassembled WGS sequence"/>
</dbReference>
<sequence>MLLRNKTTYSSQNITADLNNEAAWTIQPYGFTAFIVSPAESLYPSVVDLTGVSKQCHDQFDDWENNMWACPAANWLQTSSLAYQWMDSDWNLSREANVTVGAVITPLDGTHVQRVSYKDWTQDTIDSERAPFDIVTATCPLEPAWQAVQLDAPAWPGASTWTSKRNNTTPPTGMRYPVKIAVKISDSDGKSLPVKQPKVVVQCSDHNQFYRDRDSIGYDVYHWHFSRAFYPEFNLTIPREPLLSMTSRDNHTTFGFLDHAELLKPSLPRDFAVSAAFWIRTHTVTSSDNSSMVYTSKSGSTQEIIDLTLPWLNVLNSSVSSTLVSSLFPNYNVTTNKTNDIFTNLTSVFNIIDYKSQSQKDDSFHLIPSAMAVLKTDALAHLPYAHGWSFRTVADFSSLASPNTWNITGWTPKTYNKSGEILKEKNLKRNPMAVDNVIINRSNENTTLEDLDKMGMKYARMDVAYWHLVYGYGPFSSSMSVALVLSWTVLLVHLVAVVGHVIIVVVVHRGWTSEAWTQLGELLTLAMGSRRPGMTTTGERDPGPDLLRNTGAGVDLWRIWRLRAYVREFPVLSSADLIQDVDGKERGTVGRNLVG</sequence>
<protein>
    <submittedName>
        <fullName evidence="2">Uncharacterized protein</fullName>
    </submittedName>
</protein>